<evidence type="ECO:0000256" key="5">
    <source>
        <dbReference type="ARBA" id="ARBA00025466"/>
    </source>
</evidence>
<feature type="domain" description="Myb/SANT-like DNA-binding" evidence="6">
    <location>
        <begin position="5"/>
        <end position="81"/>
    </location>
</feature>
<proteinExistence type="predicted"/>
<evidence type="ECO:0000256" key="3">
    <source>
        <dbReference type="ARBA" id="ARBA00023015"/>
    </source>
</evidence>
<dbReference type="PANTHER" id="PTHR21411:SF0">
    <property type="entry name" value="REGULATORY PROTEIN ZESTE"/>
    <property type="match status" value="1"/>
</dbReference>
<evidence type="ECO:0000259" key="6">
    <source>
        <dbReference type="Pfam" id="PF13873"/>
    </source>
</evidence>
<reference evidence="8" key="1">
    <citation type="submission" date="2025-08" db="UniProtKB">
        <authorList>
            <consortium name="RefSeq"/>
        </authorList>
    </citation>
    <scope>IDENTIFICATION</scope>
    <source>
        <tissue evidence="8">Total insect</tissue>
    </source>
</reference>
<evidence type="ECO:0000256" key="2">
    <source>
        <dbReference type="ARBA" id="ARBA00016807"/>
    </source>
</evidence>
<name>A0A6P9ACX5_THRPL</name>
<dbReference type="PANTHER" id="PTHR21411">
    <property type="entry name" value="APONTIC"/>
    <property type="match status" value="1"/>
</dbReference>
<dbReference type="Proteomes" id="UP000515158">
    <property type="component" value="Unplaced"/>
</dbReference>
<evidence type="ECO:0000256" key="4">
    <source>
        <dbReference type="ARBA" id="ARBA00023163"/>
    </source>
</evidence>
<comment type="function">
    <text evidence="5">Involved in transvection phenomena (= synapsis-dependent gene expression), where the synaptic pairing of chromosomes carrying genes with which zeste interacts influences the expression of these genes. Zeste binds to DNA and stimulates transcription from a nearby promoter.</text>
</comment>
<dbReference type="RefSeq" id="XP_034255340.1">
    <property type="nucleotide sequence ID" value="XM_034399449.1"/>
</dbReference>
<dbReference type="GeneID" id="117653644"/>
<dbReference type="OrthoDB" id="3066195at2759"/>
<dbReference type="InParanoid" id="A0A6P9ACX5"/>
<organism evidence="8">
    <name type="scientific">Thrips palmi</name>
    <name type="common">Melon thrips</name>
    <dbReference type="NCBI Taxonomy" id="161013"/>
    <lineage>
        <taxon>Eukaryota</taxon>
        <taxon>Metazoa</taxon>
        <taxon>Ecdysozoa</taxon>
        <taxon>Arthropoda</taxon>
        <taxon>Hexapoda</taxon>
        <taxon>Insecta</taxon>
        <taxon>Pterygota</taxon>
        <taxon>Neoptera</taxon>
        <taxon>Paraneoptera</taxon>
        <taxon>Thysanoptera</taxon>
        <taxon>Terebrantia</taxon>
        <taxon>Thripoidea</taxon>
        <taxon>Thripidae</taxon>
        <taxon>Thrips</taxon>
    </lineage>
</organism>
<evidence type="ECO:0000313" key="7">
    <source>
        <dbReference type="Proteomes" id="UP000515158"/>
    </source>
</evidence>
<dbReference type="InterPro" id="IPR028002">
    <property type="entry name" value="Myb_DNA-bind_5"/>
</dbReference>
<dbReference type="Pfam" id="PF13873">
    <property type="entry name" value="Myb_DNA-bind_5"/>
    <property type="match status" value="1"/>
</dbReference>
<keyword evidence="7" id="KW-1185">Reference proteome</keyword>
<keyword evidence="3" id="KW-0805">Transcription regulation</keyword>
<dbReference type="AlphaFoldDB" id="A0A6P9ACX5"/>
<sequence>MTRKRSPNFIESEKLLFSQLLEVHAPAIECKRSDAQTAKEKKEAWEALHASFNASTTYVTRTIDNLKSLWDNMKAQARKALGTERREMYGTGGGAINTEGLPTNVDEAVIAVIGKSATGLENPHDHDGVVSLAFAALINFQSPPLH</sequence>
<dbReference type="KEGG" id="tpal:117653644"/>
<protein>
    <recommendedName>
        <fullName evidence="2">Regulatory protein zeste</fullName>
    </recommendedName>
</protein>
<gene>
    <name evidence="8" type="primary">LOC117653644</name>
</gene>
<accession>A0A6P9ACX5</accession>
<evidence type="ECO:0000313" key="8">
    <source>
        <dbReference type="RefSeq" id="XP_034255340.1"/>
    </source>
</evidence>
<keyword evidence="4" id="KW-0804">Transcription</keyword>
<evidence type="ECO:0000256" key="1">
    <source>
        <dbReference type="ARBA" id="ARBA00011764"/>
    </source>
</evidence>
<comment type="subunit">
    <text evidence="1">Self-associates forming complexes of several hundred monomers.</text>
</comment>